<dbReference type="InterPro" id="IPR021908">
    <property type="entry name" value="YfbK_C"/>
</dbReference>
<dbReference type="Pfam" id="PF00092">
    <property type="entry name" value="VWA"/>
    <property type="match status" value="1"/>
</dbReference>
<accession>A0A518RHQ8</accession>
<feature type="chain" id="PRO_5022063377" evidence="1">
    <location>
        <begin position="25"/>
        <end position="578"/>
    </location>
</feature>
<dbReference type="Pfam" id="PF12450">
    <property type="entry name" value="vWF_A"/>
    <property type="match status" value="1"/>
</dbReference>
<evidence type="ECO:0000259" key="2">
    <source>
        <dbReference type="PROSITE" id="PS50234"/>
    </source>
</evidence>
<dbReference type="RefSeq" id="WP_145848112.1">
    <property type="nucleotide sequence ID" value="NZ_CP042239.1"/>
</dbReference>
<dbReference type="Pfam" id="PF12034">
    <property type="entry name" value="YfbK_C"/>
    <property type="match status" value="1"/>
</dbReference>
<organism evidence="3 4">
    <name type="scientific">Sphingomonas suaedae</name>
    <dbReference type="NCBI Taxonomy" id="2599297"/>
    <lineage>
        <taxon>Bacteria</taxon>
        <taxon>Pseudomonadati</taxon>
        <taxon>Pseudomonadota</taxon>
        <taxon>Alphaproteobacteria</taxon>
        <taxon>Sphingomonadales</taxon>
        <taxon>Sphingomonadaceae</taxon>
        <taxon>Sphingomonas</taxon>
    </lineage>
</organism>
<dbReference type="PANTHER" id="PTHR10579">
    <property type="entry name" value="CALCIUM-ACTIVATED CHLORIDE CHANNEL REGULATOR"/>
    <property type="match status" value="1"/>
</dbReference>
<keyword evidence="1" id="KW-0732">Signal</keyword>
<dbReference type="SUPFAM" id="SSF53300">
    <property type="entry name" value="vWA-like"/>
    <property type="match status" value="1"/>
</dbReference>
<name>A0A518RHQ8_9SPHN</name>
<dbReference type="PANTHER" id="PTHR10579:SF43">
    <property type="entry name" value="ZINC FINGER (C3HC4-TYPE RING FINGER) FAMILY PROTEIN"/>
    <property type="match status" value="1"/>
</dbReference>
<evidence type="ECO:0000313" key="3">
    <source>
        <dbReference type="EMBL" id="QDX26976.1"/>
    </source>
</evidence>
<evidence type="ECO:0000256" key="1">
    <source>
        <dbReference type="SAM" id="SignalP"/>
    </source>
</evidence>
<dbReference type="Gene3D" id="3.40.50.410">
    <property type="entry name" value="von Willebrand factor, type A domain"/>
    <property type="match status" value="1"/>
</dbReference>
<dbReference type="SMART" id="SM00327">
    <property type="entry name" value="VWA"/>
    <property type="match status" value="1"/>
</dbReference>
<reference evidence="3 4" key="1">
    <citation type="submission" date="2019-07" db="EMBL/GenBank/DDBJ databases">
        <title>Sphingomonas alkalisoli sp. nov., isolated from rhizosphere soil of Suaedae salsa.</title>
        <authorList>
            <person name="Zhang H."/>
            <person name="Xu L."/>
            <person name="Zhang J.-X."/>
            <person name="Sun J.-Q."/>
        </authorList>
    </citation>
    <scope>NUCLEOTIDE SEQUENCE [LARGE SCALE GENOMIC DNA]</scope>
    <source>
        <strain evidence="3 4">XS-10</strain>
    </source>
</reference>
<dbReference type="InterPro" id="IPR036465">
    <property type="entry name" value="vWFA_dom_sf"/>
</dbReference>
<protein>
    <submittedName>
        <fullName evidence="3">VWA domain-containing protein</fullName>
    </submittedName>
</protein>
<evidence type="ECO:0000313" key="4">
    <source>
        <dbReference type="Proteomes" id="UP000318055"/>
    </source>
</evidence>
<proteinExistence type="predicted"/>
<dbReference type="InterPro" id="IPR022156">
    <property type="entry name" value="Uncharacterised_YfbK_N"/>
</dbReference>
<gene>
    <name evidence="3" type="ORF">FPZ54_13840</name>
</gene>
<dbReference type="PROSITE" id="PS50234">
    <property type="entry name" value="VWFA"/>
    <property type="match status" value="1"/>
</dbReference>
<keyword evidence="4" id="KW-1185">Reference proteome</keyword>
<dbReference type="Proteomes" id="UP000318055">
    <property type="component" value="Chromosome"/>
</dbReference>
<dbReference type="AlphaFoldDB" id="A0A518RHQ8"/>
<dbReference type="EMBL" id="CP042239">
    <property type="protein sequence ID" value="QDX26976.1"/>
    <property type="molecule type" value="Genomic_DNA"/>
</dbReference>
<dbReference type="InterPro" id="IPR002035">
    <property type="entry name" value="VWF_A"/>
</dbReference>
<dbReference type="CDD" id="cd01465">
    <property type="entry name" value="vWA_subgroup"/>
    <property type="match status" value="1"/>
</dbReference>
<dbReference type="InterPro" id="IPR051266">
    <property type="entry name" value="CLCR"/>
</dbReference>
<feature type="domain" description="VWFA" evidence="2">
    <location>
        <begin position="212"/>
        <end position="390"/>
    </location>
</feature>
<dbReference type="PROSITE" id="PS51257">
    <property type="entry name" value="PROKAR_LIPOPROTEIN"/>
    <property type="match status" value="1"/>
</dbReference>
<feature type="signal peptide" evidence="1">
    <location>
        <begin position="1"/>
        <end position="24"/>
    </location>
</feature>
<dbReference type="KEGG" id="ssua:FPZ54_13840"/>
<sequence>MSRTRPIITATVGAALLASCAGPAVEEPAATAAPAAAAEMVVTGTRIRERADSIVAEDIGTLPGARVAAPTPPPALAVQALTRAPGLAYAPDPRQVPQYQDFGRDTFTAVAQNPFKVVREEPVSTFSIDVDTASYSFVRASLTRNVLPQPAAVRVEEMINYFPYNYAAPRSADQPFSTNVAVMPSPWTAGRKVVRIGIRGYDVAPATRPRANLVFLIDTSGSMNAPNKLPLVKQSLAMLLEQLDGKDRVAIVTYAGSAGTALEPTPASQKDRILAALDRLGARGGTAGAEGIRQAYALAQQNLDPRGVNRVILATDGDFNVGITNPNELKGFVEREREKGVFLSVLGFGMGNYNDALMQTLAQNGNGAAAYIDTVAEARKTLVDEASSTLFPIAKDVKIQVEFNPAAVAEYRLIGYETRMLAREDFDNDRVDAGEVGSGQTVTALYEIVPVGGPRANGDLRYARPAPQTPARAQEYGFVKIRYKLPKEAKSRLISTPIGRTAEFARLEDAPQEARFAVGVAAFAELLRGGKYSGAASYDDVLRIAAGARGQDPFGYRAEFVQMVRQAKTAASMASMRR</sequence>
<dbReference type="OrthoDB" id="9805121at2"/>